<protein>
    <recommendedName>
        <fullName evidence="3">TrwC relaxase</fullName>
    </recommendedName>
</protein>
<evidence type="ECO:0000313" key="2">
    <source>
        <dbReference type="Proteomes" id="UP000194360"/>
    </source>
</evidence>
<comment type="caution">
    <text evidence="1">The sequence shown here is derived from an EMBL/GenBank/DDBJ whole genome shotgun (WGS) entry which is preliminary data.</text>
</comment>
<proteinExistence type="predicted"/>
<gene>
    <name evidence="1" type="ORF">BG845_05677</name>
</gene>
<sequence length="260" mass="28498">MATLGRYGDTHVEPVALFDVTDRDAAPPPGSMDVQFRVPVSLSVLLDGMAEAGLDDEVAAWGQAYSELVSGLLTQVQHAGGYALAAPERSDTATPARLEVAGIIEAVVPGFEQARWHCHVYIGPTATVLATGDRRPVARERSWRGIRSVAYPWYADRLEELAERRLEVEWGEPRPGAEREIVRPPWHEYVGGNDRGVCPGPWPLDDLRLTDELALQMAADTEKQLARERAAGITAEPDWRAIRVAEGWAGYETAPPAARQ</sequence>
<organism evidence="1 2">
    <name type="scientific">Pseudonocardia autotrophica</name>
    <name type="common">Amycolata autotrophica</name>
    <name type="synonym">Nocardia autotrophica</name>
    <dbReference type="NCBI Taxonomy" id="2074"/>
    <lineage>
        <taxon>Bacteria</taxon>
        <taxon>Bacillati</taxon>
        <taxon>Actinomycetota</taxon>
        <taxon>Actinomycetes</taxon>
        <taxon>Pseudonocardiales</taxon>
        <taxon>Pseudonocardiaceae</taxon>
        <taxon>Pseudonocardia</taxon>
    </lineage>
</organism>
<dbReference type="RefSeq" id="WP_141286992.1">
    <property type="nucleotide sequence ID" value="NZ_MIGB01000044.1"/>
</dbReference>
<evidence type="ECO:0008006" key="3">
    <source>
        <dbReference type="Google" id="ProtNLM"/>
    </source>
</evidence>
<dbReference type="AlphaFoldDB" id="A0A1Y2ML28"/>
<dbReference type="EMBL" id="MIGB01000044">
    <property type="protein sequence ID" value="OSY35996.1"/>
    <property type="molecule type" value="Genomic_DNA"/>
</dbReference>
<dbReference type="Proteomes" id="UP000194360">
    <property type="component" value="Unassembled WGS sequence"/>
</dbReference>
<evidence type="ECO:0000313" key="1">
    <source>
        <dbReference type="EMBL" id="OSY35996.1"/>
    </source>
</evidence>
<name>A0A1Y2ML28_PSEAH</name>
<reference evidence="1 2" key="1">
    <citation type="submission" date="2016-09" db="EMBL/GenBank/DDBJ databases">
        <title>Pseudonocardia autotrophica DSM535, a candidate organism with high potential of specific P450 cytochromes.</title>
        <authorList>
            <person name="Grumaz C."/>
            <person name="Vainshtein Y."/>
            <person name="Kirstahler P."/>
            <person name="Sohn K."/>
        </authorList>
    </citation>
    <scope>NUCLEOTIDE SEQUENCE [LARGE SCALE GENOMIC DNA]</scope>
    <source>
        <strain evidence="1 2">DSM 535</strain>
    </source>
</reference>
<dbReference type="OrthoDB" id="3575546at2"/>
<accession>A0A1Y2ML28</accession>
<keyword evidence="2" id="KW-1185">Reference proteome</keyword>